<name>A0A9W7LFD6_9STRA</name>
<dbReference type="Pfam" id="PF17857">
    <property type="entry name" value="AAA_lid_1"/>
    <property type="match status" value="1"/>
</dbReference>
<dbReference type="InterPro" id="IPR026983">
    <property type="entry name" value="DHC"/>
</dbReference>
<evidence type="ECO:0000256" key="16">
    <source>
        <dbReference type="SAM" id="Coils"/>
    </source>
</evidence>
<dbReference type="PANTHER" id="PTHR45703:SF8">
    <property type="entry name" value="DYNEINS HEAVY CHAIN"/>
    <property type="match status" value="1"/>
</dbReference>
<keyword evidence="9" id="KW-0243">Dynein</keyword>
<gene>
    <name evidence="18" type="ORF">TrCOL_g7448</name>
</gene>
<dbReference type="InterPro" id="IPR042228">
    <property type="entry name" value="Dynein_linker_3"/>
</dbReference>
<keyword evidence="11" id="KW-0969">Cilium</keyword>
<dbReference type="InterPro" id="IPR024743">
    <property type="entry name" value="Dynein_HC_stalk"/>
</dbReference>
<evidence type="ECO:0000256" key="12">
    <source>
        <dbReference type="ARBA" id="ARBA00023175"/>
    </source>
</evidence>
<protein>
    <recommendedName>
        <fullName evidence="17">AAA+ ATPase domain-containing protein</fullName>
    </recommendedName>
</protein>
<dbReference type="GO" id="GO:0005930">
    <property type="term" value="C:axoneme"/>
    <property type="evidence" value="ECO:0007669"/>
    <property type="project" value="UniProtKB-SubCell"/>
</dbReference>
<dbReference type="InterPro" id="IPR043157">
    <property type="entry name" value="Dynein_AAA1S"/>
</dbReference>
<dbReference type="InterPro" id="IPR014756">
    <property type="entry name" value="Ig_E-set"/>
</dbReference>
<dbReference type="Gene3D" id="1.10.8.1220">
    <property type="match status" value="1"/>
</dbReference>
<dbReference type="InterPro" id="IPR017868">
    <property type="entry name" value="Filamin/ABP280_repeat-like"/>
</dbReference>
<dbReference type="Pfam" id="PF18198">
    <property type="entry name" value="AAA_lid_11"/>
    <property type="match status" value="1"/>
</dbReference>
<dbReference type="Gene3D" id="1.20.920.30">
    <property type="match status" value="1"/>
</dbReference>
<dbReference type="GO" id="GO:0008569">
    <property type="term" value="F:minus-end-directed microtubule motor activity"/>
    <property type="evidence" value="ECO:0007669"/>
    <property type="project" value="InterPro"/>
</dbReference>
<comment type="similarity">
    <text evidence="2">Belongs to the dynein heavy chain family.</text>
</comment>
<dbReference type="InterPro" id="IPR015915">
    <property type="entry name" value="Kelch-typ_b-propeller"/>
</dbReference>
<dbReference type="PROSITE" id="PS50194">
    <property type="entry name" value="FILAMIN_REPEAT"/>
    <property type="match status" value="1"/>
</dbReference>
<dbReference type="FunFam" id="3.40.50.300:FF:000738">
    <property type="entry name" value="Dynein heavy chain axonemal"/>
    <property type="match status" value="1"/>
</dbReference>
<dbReference type="Pfam" id="PF17852">
    <property type="entry name" value="Dynein_AAA_lid"/>
    <property type="match status" value="1"/>
</dbReference>
<keyword evidence="4" id="KW-0963">Cytoplasm</keyword>
<evidence type="ECO:0000256" key="2">
    <source>
        <dbReference type="ARBA" id="ARBA00008887"/>
    </source>
</evidence>
<dbReference type="InterPro" id="IPR013783">
    <property type="entry name" value="Ig-like_fold"/>
</dbReference>
<dbReference type="InterPro" id="IPR042222">
    <property type="entry name" value="Dynein_2_N"/>
</dbReference>
<dbReference type="InterPro" id="IPR042219">
    <property type="entry name" value="AAA_lid_11_sf"/>
</dbReference>
<dbReference type="InterPro" id="IPR004273">
    <property type="entry name" value="Dynein_heavy_D6_P-loop"/>
</dbReference>
<dbReference type="EMBL" id="BRYA01000349">
    <property type="protein sequence ID" value="GMI47532.1"/>
    <property type="molecule type" value="Genomic_DNA"/>
</dbReference>
<dbReference type="GO" id="GO:0005524">
    <property type="term" value="F:ATP binding"/>
    <property type="evidence" value="ECO:0007669"/>
    <property type="project" value="UniProtKB-KW"/>
</dbReference>
<keyword evidence="13" id="KW-0206">Cytoskeleton</keyword>
<dbReference type="FunFam" id="1.10.287.2620:FF:000002">
    <property type="entry name" value="Dynein heavy chain 2, axonemal"/>
    <property type="match status" value="1"/>
</dbReference>
<dbReference type="FunFam" id="3.40.50.300:FF:001275">
    <property type="entry name" value="Dynein heavy chain, putative"/>
    <property type="match status" value="1"/>
</dbReference>
<dbReference type="FunFam" id="1.10.8.710:FF:000007">
    <property type="entry name" value="Putative dynein heavy chain"/>
    <property type="match status" value="1"/>
</dbReference>
<dbReference type="InterPro" id="IPR027417">
    <property type="entry name" value="P-loop_NTPase"/>
</dbReference>
<dbReference type="FunFam" id="1.10.8.720:FF:000002">
    <property type="entry name" value="Dynein heavy chain 9, axonemal"/>
    <property type="match status" value="1"/>
</dbReference>
<feature type="repeat" description="Filamin" evidence="15">
    <location>
        <begin position="459"/>
        <end position="585"/>
    </location>
</feature>
<dbReference type="FunFam" id="3.40.50.300:FF:002141">
    <property type="entry name" value="Dynein heavy chain"/>
    <property type="match status" value="1"/>
</dbReference>
<dbReference type="SMART" id="SM00382">
    <property type="entry name" value="AAA"/>
    <property type="match status" value="2"/>
</dbReference>
<keyword evidence="3" id="KW-0880">Kelch repeat</keyword>
<dbReference type="Gene3D" id="3.10.490.20">
    <property type="match status" value="1"/>
</dbReference>
<keyword evidence="10 16" id="KW-0175">Coiled coil</keyword>
<dbReference type="GO" id="GO:0007018">
    <property type="term" value="P:microtubule-based movement"/>
    <property type="evidence" value="ECO:0007669"/>
    <property type="project" value="InterPro"/>
</dbReference>
<dbReference type="Gene3D" id="1.10.8.720">
    <property type="entry name" value="Region D6 of dynein motor"/>
    <property type="match status" value="1"/>
</dbReference>
<evidence type="ECO:0000256" key="3">
    <source>
        <dbReference type="ARBA" id="ARBA00022441"/>
    </source>
</evidence>
<feature type="coiled-coil region" evidence="16">
    <location>
        <begin position="2847"/>
        <end position="2902"/>
    </location>
</feature>
<dbReference type="Pfam" id="PF12774">
    <property type="entry name" value="AAA_6"/>
    <property type="match status" value="1"/>
</dbReference>
<comment type="subcellular location">
    <subcellularLocation>
        <location evidence="1">Cytoplasm</location>
        <location evidence="1">Cytoskeleton</location>
        <location evidence="1">Cilium axoneme</location>
    </subcellularLocation>
</comment>
<keyword evidence="5" id="KW-0493">Microtubule</keyword>
<dbReference type="Gene3D" id="6.10.140.1060">
    <property type="match status" value="1"/>
</dbReference>
<dbReference type="InterPro" id="IPR041589">
    <property type="entry name" value="DNAH3_AAA_lid_1"/>
</dbReference>
<dbReference type="Proteomes" id="UP001165065">
    <property type="component" value="Unassembled WGS sequence"/>
</dbReference>
<dbReference type="Gene3D" id="3.20.180.20">
    <property type="entry name" value="Dynein heavy chain, N-terminal domain 2"/>
    <property type="match status" value="1"/>
</dbReference>
<dbReference type="Gene3D" id="1.20.58.1120">
    <property type="match status" value="1"/>
</dbReference>
<dbReference type="Pfam" id="PF00630">
    <property type="entry name" value="Filamin"/>
    <property type="match status" value="1"/>
</dbReference>
<keyword evidence="8" id="KW-0067">ATP-binding</keyword>
<feature type="domain" description="AAA+ ATPase" evidence="17">
    <location>
        <begin position="1399"/>
        <end position="1502"/>
    </location>
</feature>
<dbReference type="InterPro" id="IPR011043">
    <property type="entry name" value="Gal_Oxase/kelch_b-propeller"/>
</dbReference>
<keyword evidence="7" id="KW-0547">Nucleotide-binding</keyword>
<dbReference type="Gene3D" id="1.20.1270.280">
    <property type="match status" value="1"/>
</dbReference>
<dbReference type="InterPro" id="IPR024317">
    <property type="entry name" value="Dynein_heavy_chain_D4_dom"/>
</dbReference>
<evidence type="ECO:0000256" key="11">
    <source>
        <dbReference type="ARBA" id="ARBA00023069"/>
    </source>
</evidence>
<dbReference type="SUPFAM" id="SSF52540">
    <property type="entry name" value="P-loop containing nucleoside triphosphate hydrolases"/>
    <property type="match status" value="4"/>
</dbReference>
<dbReference type="InterPro" id="IPR041466">
    <property type="entry name" value="Dynein_AAA5_ext"/>
</dbReference>
<evidence type="ECO:0000256" key="7">
    <source>
        <dbReference type="ARBA" id="ARBA00022741"/>
    </source>
</evidence>
<dbReference type="InterPro" id="IPR013602">
    <property type="entry name" value="Dynein_heavy_linker"/>
</dbReference>
<dbReference type="Pfam" id="PF18199">
    <property type="entry name" value="Dynein_C"/>
    <property type="match status" value="1"/>
</dbReference>
<dbReference type="CDD" id="cd00102">
    <property type="entry name" value="IPT"/>
    <property type="match status" value="1"/>
</dbReference>
<dbReference type="Pfam" id="PF12780">
    <property type="entry name" value="AAA_8"/>
    <property type="match status" value="1"/>
</dbReference>
<dbReference type="Pfam" id="PF12781">
    <property type="entry name" value="AAA_9"/>
    <property type="match status" value="1"/>
</dbReference>
<dbReference type="Pfam" id="PF12777">
    <property type="entry name" value="MT"/>
    <property type="match status" value="1"/>
</dbReference>
<dbReference type="InterPro" id="IPR035699">
    <property type="entry name" value="AAA_6"/>
</dbReference>
<dbReference type="Pfam" id="PF24681">
    <property type="entry name" value="Kelch_KLHDC2_KLHL20_DRC7"/>
    <property type="match status" value="2"/>
</dbReference>
<dbReference type="GO" id="GO:0045505">
    <property type="term" value="F:dynein intermediate chain binding"/>
    <property type="evidence" value="ECO:0007669"/>
    <property type="project" value="InterPro"/>
</dbReference>
<feature type="coiled-coil region" evidence="16">
    <location>
        <begin position="2604"/>
        <end position="2652"/>
    </location>
</feature>
<keyword evidence="14" id="KW-0966">Cell projection</keyword>
<dbReference type="FunFam" id="3.40.50.300:FF:000049">
    <property type="entry name" value="Dynein, axonemal, heavy chain 5"/>
    <property type="match status" value="1"/>
</dbReference>
<evidence type="ECO:0000256" key="8">
    <source>
        <dbReference type="ARBA" id="ARBA00022840"/>
    </source>
</evidence>
<dbReference type="Gene3D" id="1.10.8.710">
    <property type="match status" value="1"/>
</dbReference>
<dbReference type="InterPro" id="IPR001298">
    <property type="entry name" value="Filamin/ABP280_rpt"/>
</dbReference>
<dbReference type="FunFam" id="1.20.140.100:FF:000001">
    <property type="entry name" value="dynein heavy chain 17, axonemal"/>
    <property type="match status" value="1"/>
</dbReference>
<dbReference type="GO" id="GO:0005874">
    <property type="term" value="C:microtubule"/>
    <property type="evidence" value="ECO:0007669"/>
    <property type="project" value="UniProtKB-KW"/>
</dbReference>
<evidence type="ECO:0000256" key="9">
    <source>
        <dbReference type="ARBA" id="ARBA00023017"/>
    </source>
</evidence>
<dbReference type="InterPro" id="IPR003593">
    <property type="entry name" value="AAA+_ATPase"/>
</dbReference>
<evidence type="ECO:0000256" key="15">
    <source>
        <dbReference type="PROSITE-ProRule" id="PRU00087"/>
    </source>
</evidence>
<dbReference type="Gene3D" id="1.20.140.100">
    <property type="entry name" value="Dynein heavy chain, N-terminal domain 2"/>
    <property type="match status" value="1"/>
</dbReference>
<evidence type="ECO:0000313" key="19">
    <source>
        <dbReference type="Proteomes" id="UP001165065"/>
    </source>
</evidence>
<dbReference type="SUPFAM" id="SSF50965">
    <property type="entry name" value="Galactose oxidase, central domain"/>
    <property type="match status" value="1"/>
</dbReference>
<evidence type="ECO:0000256" key="6">
    <source>
        <dbReference type="ARBA" id="ARBA00022737"/>
    </source>
</evidence>
<dbReference type="Pfam" id="PF12775">
    <property type="entry name" value="AAA_7"/>
    <property type="match status" value="1"/>
</dbReference>
<keyword evidence="19" id="KW-1185">Reference proteome</keyword>
<dbReference type="Gene3D" id="1.10.472.130">
    <property type="match status" value="1"/>
</dbReference>
<dbReference type="SUPFAM" id="SSF81296">
    <property type="entry name" value="E set domains"/>
    <property type="match status" value="1"/>
</dbReference>
<dbReference type="Pfam" id="PF08393">
    <property type="entry name" value="DHC_N2"/>
    <property type="match status" value="1"/>
</dbReference>
<feature type="domain" description="AAA+ ATPase" evidence="17">
    <location>
        <begin position="2012"/>
        <end position="2158"/>
    </location>
</feature>
<evidence type="ECO:0000256" key="5">
    <source>
        <dbReference type="ARBA" id="ARBA00022701"/>
    </source>
</evidence>
<dbReference type="GO" id="GO:0030286">
    <property type="term" value="C:dynein complex"/>
    <property type="evidence" value="ECO:0007669"/>
    <property type="project" value="UniProtKB-KW"/>
</dbReference>
<dbReference type="Gene3D" id="1.20.920.20">
    <property type="match status" value="1"/>
</dbReference>
<dbReference type="InterPro" id="IPR041228">
    <property type="entry name" value="Dynein_C"/>
</dbReference>
<dbReference type="OrthoDB" id="424310at2759"/>
<dbReference type="InterPro" id="IPR035706">
    <property type="entry name" value="AAA_9"/>
</dbReference>
<dbReference type="InterPro" id="IPR043160">
    <property type="entry name" value="Dynein_C_barrel"/>
</dbReference>
<dbReference type="PANTHER" id="PTHR45703">
    <property type="entry name" value="DYNEIN HEAVY CHAIN"/>
    <property type="match status" value="1"/>
</dbReference>
<dbReference type="Gene3D" id="2.120.10.80">
    <property type="entry name" value="Kelch-type beta propeller"/>
    <property type="match status" value="2"/>
</dbReference>
<keyword evidence="12" id="KW-0505">Motor protein</keyword>
<organism evidence="18 19">
    <name type="scientific">Triparma columacea</name>
    <dbReference type="NCBI Taxonomy" id="722753"/>
    <lineage>
        <taxon>Eukaryota</taxon>
        <taxon>Sar</taxon>
        <taxon>Stramenopiles</taxon>
        <taxon>Ochrophyta</taxon>
        <taxon>Bolidophyceae</taxon>
        <taxon>Parmales</taxon>
        <taxon>Triparmaceae</taxon>
        <taxon>Triparma</taxon>
    </lineage>
</organism>
<dbReference type="InterPro" id="IPR041658">
    <property type="entry name" value="AAA_lid_11"/>
</dbReference>
<keyword evidence="6" id="KW-0677">Repeat</keyword>
<sequence>MQQKAPEMIWEQPKCIGELPKKRSGHTLTSTSATPFVYLFGGCESSRPPQPTNDVYKLDMGDPEEFYWGKVEISGPRPTARWHHSANLLADNKTFLVFGGFGTKAQPRLNDVWLFDTENETWSQPSTGKTEEQNGVVKFKVEWKNVPEPRGSHSASIVANKLLVFGGYGGSGYTRKDFNDLRALDLNSYEWQLIETTGEVPEPRSGHQSVTVMDKMYVMGGWNTVKQYDDMYILDYPTLTWTKPETACGPESWGPARWNFSAISIFAVPYWKVFLFGGNTGELDTDRPQGTYQNDIQVLECTPEDPEWSRPETVGTLPKARADSEIIYYGDTGKLVLFGGWANRWYGDCFTCKVDDVVGPPYNVNKIESFEWSNPIGPVTGESKMTIFGEGFTSAGSSNATVRFACQKGFFEVSGDVISDTEVVFETPNFEKYGPVDVEARVKLGSKSLTNGIVDFSYFSVTDSTKSLAFGPGLLKGIAAGFPTSFVIQAKDKTGADRICGMDEFCVSITDLDIVKSVEELEDEGENAEEPEEHIDAFIIDHNDGTYTVEYTPPKAGRFRIDVEFEGTFKGTAGAIRGSPFFTEAADDVDESMNSLQGPLLMNAIRVATKGLKDFSDKSIKGMNKKANKEDVKTLIAVKEHLRNVAERADELNTEIDINMASLLYMKREGAEKVDSMISALESAADLWRDASAQAPVTANAIVPLNRIWVEKTEKKMEAYLKDLARGTKSKKADFLSRQFWAYTNPDTEKNIGPVAASNYMKDAGKFLKSESLVLEENAHLCSIFGIEELIKEPKEIIGTMNHDLEKMKDLWGVAERLEEYITSSKGLLWSAVDAEALEDGGKLQLKAVKSLHKNVRWCDAFKTVDKLCKDFLQTIPLIQLIGAKCMRPRHWQMLMKATGKTFTPPYEDDQLLLGGLLALNLHEYSNEVEEICDQASKEEKMEKQLEQLDARWSAIDFIMQPYAGDPDVPLLAIGEEDFEALEADQLAVQGMLASRFVGQFQEEVTAWHRALFNANENFTICTEVQRTWSYLEPLFIHSDEVKRELPEDAQRFATIDVSVKDTLKKAWKIRNIKESFNEEGLLQKFEGIQEQLEMCKKSLKDFLDGRRRQFPRYYFVSEADLLDILSNGSNPQKILSHTSKVYLSTKTFTLGEELTSNNRPIATEFVAGVGVEVCDFEPPVPLEGKVEIYMQTVLDAQKLSIFQTVKRSLVRYAELPRPEWVLAKNEVTARPLDPAQTTLLILAINYVREVEEVFDLIAQGNATAMSTYSEKQIDQLSDLIRLTQSNLNKGDRTRVMVCITMDAHGRDIVQKMIRMKVDDIGHFQWQSQLKHKFRVSPSHARYQNRDPSLRGSGGERAEIAICDAILPYDYEYLGNGPRLVITPLTDRVYVTATQALNLCMGCAPAGPAGTGKTESTKDLSSALAKLIYVINCSPEMDYKGLGDIFKGVASSGAWVCFDEFNRLIPEVLSVCTVQYKAVCDGIAANAVRVRVEGDEVSLDPTCGAYITMNPGYLGRSELPEGLKALFRPMTVMVPDLVLICENMLMAEGFITAKDLASKFYCLYSLLKALLSAQLHYDWGLRAIKSVLVVAGSFKRAEPDLPEDDILMRALRDFNIPKIVAEDYVVFFGLLGDLFPGVDPPRSRDEKLESCVVQACKDLGNDPDDTFCLKVVQTEELLGVRHCVFLMGPAGAGKSQCWRTLAAARNLRDPDLPTKVVDLSPKAVETNELYGYISLSTREWKDGLLSNIMRDLSSIPDIKPKWIMLDGDLDANWIESMNSVMDDNRMLTLASNERIPLLQHMKLIFEIRDLKHATPATVSRAGILYISTDDGTQWRSLINSWLNSKSYSDEIMAALRSYFDTYIADTLLWLLINTSAVVPVEDMNRVTNLLNMLDGCLTEKNTETPELLHTVFVYCAVWALGSCLTLANDGTDYRLMFSNYWRETYKAVKFPSRETVFDYWLDPEQNNFDSWTKSPFFETVDYNSSTTAMTSVTVPTPETCSVIFWMNSLVDMRKPIMLAGPAGTGKTQLVNGMLNSFDPFTRVSATINFNFYTTAAVLGLTMGLPLEKKTGSNFGPPGNTKLVYFVDDINLPRVDSYNTQSSIEHLRQHMEYEHSYELTKMSLKNISNTQVVSCMNPSAGSMVVNPRLQRWFAIFAIGLPGPTSLLTIYQTFLDGHFKTGGFEDEIKKQSNNLIKAAMGLHAMVSATFRKTAANFHYEFNIRHISNVFQGLLVSKPDQFQTAEKFVLLWLHESERVYGDRLVSPEDLAKYNGLAQQQCKKVFPSFPIAKFYADQNADPLVFCHFAENITDQVYDQITEYGDMSHILEDALHEYNETNATMDLVLFKDAMCHIARIVRIVLNEGGHALLVGVGGSGKQSLSRLSAFICGYSVYQIVISGTYGINDLKEDLKVMYNKSGLKEEGIMFLLTDSQIVNERFLVYLNDLLASGIIPDLFAPDEVDVIVNAVTNRVKALGIVPEKKACWEFFIGEIRKNLHVCLAFSPVGDDFRLRAQKFPAIVNCTVIDWFQPWPENALFDVGRKFLSVLEIDTQANRAAIEKFLPYSFLAVNKMTHEFKRVERRHVYTTPKSYLELLKLYGVLLDRKRTEAQTNIDRLDNGLQKLKETSDSVQALEEDLKIMLEDAAVKKESAEAKAEVVGKEKAVVDVETAAAQVEAAEVAKIAEEVGKKQRDTEADLAKAEPAVEAAMSALGTLDQKELGACKGMNTPPKGVGEIFSATMVLLANIMPSVTVDKKGKVKDRSWGKCKKELMSNVKEYMEYLVKIKNAVDDGSIPAINFKEVREYIAMEDFNVQTIMSKNSAAAGLCSFVLNIVIYYDIVVTVEPKRIALAEASEQLDSANTRLAEVKANVAELEAKLAILTTDLAEAEASKKEAMDAVAKGENKLNLAQRLTNALASENERWAENVVTLREDAKLLTGDVLLASAFISYIGPFTKPFRNKLMTEQFIPFLKKEFSAAGGDTMPMSDNADPLKILTTAADVAGWNADGLPADVVSTENGAIVCNSSRWPLMIDPQLQGITWVRNKESAEDRDLQIVRLGQKDLIRKLEKALDRGTVLMIENLGETLEAVLNPVIQRATIKRGSKYFIKVGDKECDFHPNFRLYLHTKLGNPHYPPEIQAECTLINFTVTIAGLEDQLLNKVVGKERPDLAQLSEDLVKQQNGFTIKVKELEDNILFKLAAAEGDITEDVELIEGLEETKKISLDISEKSALAKQTQASILVTSEKYRDVANRSSLLFFMMNDLVKIHTYYIYSLAAFDQVFFRGIDLVKEELPEPEEEGEEVKIPDKNDEELAARVKVLIDSITVTIFNYVRRGLFDVDKLTVATLMSLKILVNDGKMSQADADMLVMGKVSLDPGNMGPLHEWMTEVIWGKIKALETMSSLKGLGDNMQSDSDDWKDWFNDEKAEKAKLPGDYEKSLNSFEKLVLLRAMRPDRVSTALATWIGNTMGKVYVEDPVFDMAATYLESTNQTPFFFVLFAGVDPTPWVEDLGREYGITTESKTFINISMGQGQEPVAEGVVERFAKEGGWVMLQNCHLMSSWVPTLERLLEVVSEDAHENFRCFISAEPPPMASWKNMPESLMQSCIKVANEAPADIKSNLMRAWANFNQDKIDNCNKPSEMKACLFSLCWFHSVVCGRRRFGQQGWSRKYSFNTGDLVICSNVLGSYLDANPTTPWDDLRYIFGEIMYGGHITDAWDRRTCNTYLQLYQDPKLLSGLELGPGFKSPNPDALDYEGYIGYVETAMPPESPPLFGLHPNAEIGYLTNMCDGLFFKILSIGGGGGGSGDGGGGGDIVKDTMNDLMERLPEKFGMVEINLRAKELLEGQAGPYIVVALQECGRMNVLLNEIEATLTDLDKGLKGQLNMTQAIEDLIAAFRINQWPGRNPFSKCTWQKYAWPSQKSLSSQFGDMLARVEQLVTWSSDLVTPKSIWLPGLFNPSSYLTAVQQVTARATGVALDKMCAETHMTNIWDHNDVTDYAVEGTYIHGLYMEGARWPRGEEAGEPFMVSGTPCAGALAESHLKDLLPAMPVIYVKAVTIQPHWEPSPVGYLRGDPSVFECPVYTTTFRGPTYVFLATLKSDVPTAGWVTGAVALMMQSDD</sequence>
<dbReference type="Pfam" id="PF03028">
    <property type="entry name" value="Dynein_heavy"/>
    <property type="match status" value="1"/>
</dbReference>
<dbReference type="Gene3D" id="3.40.50.300">
    <property type="entry name" value="P-loop containing nucleotide triphosphate hydrolases"/>
    <property type="match status" value="5"/>
</dbReference>
<dbReference type="Gene3D" id="2.60.40.10">
    <property type="entry name" value="Immunoglobulins"/>
    <property type="match status" value="2"/>
</dbReference>
<evidence type="ECO:0000256" key="13">
    <source>
        <dbReference type="ARBA" id="ARBA00023212"/>
    </source>
</evidence>
<proteinExistence type="inferred from homology"/>
<dbReference type="GO" id="GO:0051959">
    <property type="term" value="F:dynein light intermediate chain binding"/>
    <property type="evidence" value="ECO:0007669"/>
    <property type="project" value="InterPro"/>
</dbReference>
<dbReference type="FunFam" id="1.20.920.30:FF:000002">
    <property type="entry name" value="Dynein axonemal heavy chain 3"/>
    <property type="match status" value="1"/>
</dbReference>
<reference evidence="19" key="1">
    <citation type="journal article" date="2023" name="Commun. Biol.">
        <title>Genome analysis of Parmales, the sister group of diatoms, reveals the evolutionary specialization of diatoms from phago-mixotrophs to photoautotrophs.</title>
        <authorList>
            <person name="Ban H."/>
            <person name="Sato S."/>
            <person name="Yoshikawa S."/>
            <person name="Yamada K."/>
            <person name="Nakamura Y."/>
            <person name="Ichinomiya M."/>
            <person name="Sato N."/>
            <person name="Blanc-Mathieu R."/>
            <person name="Endo H."/>
            <person name="Kuwata A."/>
            <person name="Ogata H."/>
        </authorList>
    </citation>
    <scope>NUCLEOTIDE SEQUENCE [LARGE SCALE GENOMIC DNA]</scope>
</reference>
<evidence type="ECO:0000256" key="1">
    <source>
        <dbReference type="ARBA" id="ARBA00004430"/>
    </source>
</evidence>
<evidence type="ECO:0000259" key="17">
    <source>
        <dbReference type="SMART" id="SM00382"/>
    </source>
</evidence>
<evidence type="ECO:0000313" key="18">
    <source>
        <dbReference type="EMBL" id="GMI47532.1"/>
    </source>
</evidence>
<accession>A0A9W7LFD6</accession>
<evidence type="ECO:0000256" key="4">
    <source>
        <dbReference type="ARBA" id="ARBA00022490"/>
    </source>
</evidence>
<evidence type="ECO:0000256" key="10">
    <source>
        <dbReference type="ARBA" id="ARBA00023054"/>
    </source>
</evidence>
<comment type="caution">
    <text evidence="18">The sequence shown here is derived from an EMBL/GenBank/DDBJ whole genome shotgun (WGS) entry which is preliminary data.</text>
</comment>
<evidence type="ECO:0000256" key="14">
    <source>
        <dbReference type="ARBA" id="ARBA00023273"/>
    </source>
</evidence>
<dbReference type="SMART" id="SM00557">
    <property type="entry name" value="IG_FLMN"/>
    <property type="match status" value="1"/>
</dbReference>
<dbReference type="Gene3D" id="1.10.287.2620">
    <property type="match status" value="1"/>
</dbReference>